<name>A0A8H6A850_PETAA</name>
<gene>
    <name evidence="1" type="ORF">ETB97_009820</name>
</gene>
<evidence type="ECO:0000313" key="1">
    <source>
        <dbReference type="EMBL" id="KAF5863576.1"/>
    </source>
</evidence>
<dbReference type="Proteomes" id="UP000541154">
    <property type="component" value="Unassembled WGS sequence"/>
</dbReference>
<keyword evidence="2" id="KW-1185">Reference proteome</keyword>
<comment type="caution">
    <text evidence="1">The sequence shown here is derived from an EMBL/GenBank/DDBJ whole genome shotgun (WGS) entry which is preliminary data.</text>
</comment>
<proteinExistence type="predicted"/>
<dbReference type="EMBL" id="SPNV01000049">
    <property type="protein sequence ID" value="KAF5863576.1"/>
    <property type="molecule type" value="Genomic_DNA"/>
</dbReference>
<reference evidence="1 2" key="1">
    <citation type="submission" date="2019-04" db="EMBL/GenBank/DDBJ databases">
        <title>Aspergillus burnettii sp. nov., novel species from soil in southeast Queensland.</title>
        <authorList>
            <person name="Gilchrist C.L.M."/>
            <person name="Pitt J.I."/>
            <person name="Lange L."/>
            <person name="Lacey H.J."/>
            <person name="Vuong D."/>
            <person name="Midgley D.J."/>
            <person name="Greenfield P."/>
            <person name="Bradbury M."/>
            <person name="Lacey E."/>
            <person name="Busk P.K."/>
            <person name="Pilgaard B."/>
            <person name="Chooi Y.H."/>
            <person name="Piggott A.M."/>
        </authorList>
    </citation>
    <scope>NUCLEOTIDE SEQUENCE [LARGE SCALE GENOMIC DNA]</scope>
    <source>
        <strain evidence="1 2">FRR 5400</strain>
    </source>
</reference>
<sequence length="270" mass="30215">MKLKQAYSSSEASQKSVEMVGAEVIPAEETALVLYEAISHGYPDIVEALIRHGLDWNLLKRNIKKQTFRTSYRCIVETSGNSESNLSSTPVVVEDVSEVTRIQVGKFGVTSTRIQASKILLGARIWDEKSRESETARRLDSQLAVALVHRQGACSPDDLDRYDMTDMLGKVTTKILRQENLLQPTALVDLLLNIIECVGVCMNPEKNFENEFRFLDMFSNSISKIADGEVVCYERFMNMLGEPGQQGRLGINATICSNPSYRLFHIVTLS</sequence>
<protein>
    <submittedName>
        <fullName evidence="1">Uncharacterized protein</fullName>
    </submittedName>
</protein>
<organism evidence="1 2">
    <name type="scientific">Petromyces alliaceus</name>
    <name type="common">Aspergillus alliaceus</name>
    <dbReference type="NCBI Taxonomy" id="209559"/>
    <lineage>
        <taxon>Eukaryota</taxon>
        <taxon>Fungi</taxon>
        <taxon>Dikarya</taxon>
        <taxon>Ascomycota</taxon>
        <taxon>Pezizomycotina</taxon>
        <taxon>Eurotiomycetes</taxon>
        <taxon>Eurotiomycetidae</taxon>
        <taxon>Eurotiales</taxon>
        <taxon>Aspergillaceae</taxon>
        <taxon>Aspergillus</taxon>
        <taxon>Aspergillus subgen. Circumdati</taxon>
    </lineage>
</organism>
<evidence type="ECO:0000313" key="2">
    <source>
        <dbReference type="Proteomes" id="UP000541154"/>
    </source>
</evidence>
<dbReference type="AlphaFoldDB" id="A0A8H6A850"/>
<accession>A0A8H6A850</accession>